<protein>
    <recommendedName>
        <fullName evidence="4">Peptidase MA-like domain-containing protein</fullName>
    </recommendedName>
</protein>
<evidence type="ECO:0008006" key="4">
    <source>
        <dbReference type="Google" id="ProtNLM"/>
    </source>
</evidence>
<organism evidence="2 3">
    <name type="scientific">Solirubrobacter ginsenosidimutans</name>
    <dbReference type="NCBI Taxonomy" id="490573"/>
    <lineage>
        <taxon>Bacteria</taxon>
        <taxon>Bacillati</taxon>
        <taxon>Actinomycetota</taxon>
        <taxon>Thermoleophilia</taxon>
        <taxon>Solirubrobacterales</taxon>
        <taxon>Solirubrobacteraceae</taxon>
        <taxon>Solirubrobacter</taxon>
    </lineage>
</organism>
<evidence type="ECO:0000313" key="3">
    <source>
        <dbReference type="Proteomes" id="UP001149140"/>
    </source>
</evidence>
<feature type="region of interest" description="Disordered" evidence="1">
    <location>
        <begin position="1"/>
        <end position="46"/>
    </location>
</feature>
<evidence type="ECO:0000256" key="1">
    <source>
        <dbReference type="SAM" id="MobiDB-lite"/>
    </source>
</evidence>
<keyword evidence="3" id="KW-1185">Reference proteome</keyword>
<comment type="caution">
    <text evidence="2">The sequence shown here is derived from an EMBL/GenBank/DDBJ whole genome shotgun (WGS) entry which is preliminary data.</text>
</comment>
<dbReference type="EMBL" id="JAPDOD010000051">
    <property type="protein sequence ID" value="MDA0165758.1"/>
    <property type="molecule type" value="Genomic_DNA"/>
</dbReference>
<sequence>MAAATAVIAGCGDSASSAPAPKAKTAAKTDAKPTAAPGKKKPPTDTEQLDTLLADRGAALAQGDRADFLATSTGAQSTKDKRQIVAAKALPLTSVRLEAKGTEVSGTRATLRVEMSYSFDKIDTFYYKTSRMTAQKTPEGWRVSNDRPSAGALAPWEYKTYKARTSTHFLALAPKSMKVGSLMTDLEKGYDRMKRGLPGVKAPKRVLVIVARTSADTKALTKDLKTLNSLTAVAENQYSTTGAAKRVDHTWGQRVFVLWPTYGNRSADERRTVITHELVHTALAGRTSARTPPWLSEGIAMYVSGDDRAGDAGALISGRGVLKDASKQAAVKKAMSLARLSRPSALSNMSPVSLSFAYSYSSAAAFAIAQKHGRKGLMKLLSAYNSEKVKGSGSKLTDRALRRALHTSLSALKADVDAYASSHSKF</sequence>
<dbReference type="RefSeq" id="WP_270045019.1">
    <property type="nucleotide sequence ID" value="NZ_JAPDOD010000051.1"/>
</dbReference>
<accession>A0A9X3N6G8</accession>
<proteinExistence type="predicted"/>
<dbReference type="Proteomes" id="UP001149140">
    <property type="component" value="Unassembled WGS sequence"/>
</dbReference>
<evidence type="ECO:0000313" key="2">
    <source>
        <dbReference type="EMBL" id="MDA0165758.1"/>
    </source>
</evidence>
<name>A0A9X3N6G8_9ACTN</name>
<dbReference type="AlphaFoldDB" id="A0A9X3N6G8"/>
<reference evidence="2" key="1">
    <citation type="submission" date="2022-10" db="EMBL/GenBank/DDBJ databases">
        <title>The WGS of Solirubrobacter ginsenosidimutans DSM 21036.</title>
        <authorList>
            <person name="Jiang Z."/>
        </authorList>
    </citation>
    <scope>NUCLEOTIDE SEQUENCE</scope>
    <source>
        <strain evidence="2">DSM 21036</strain>
    </source>
</reference>
<feature type="compositionally biased region" description="Low complexity" evidence="1">
    <location>
        <begin position="12"/>
        <end position="37"/>
    </location>
</feature>
<gene>
    <name evidence="2" type="ORF">OM076_36165</name>
</gene>